<comment type="caution">
    <text evidence="1">The sequence shown here is derived from an EMBL/GenBank/DDBJ whole genome shotgun (WGS) entry which is preliminary data.</text>
</comment>
<proteinExistence type="predicted"/>
<reference evidence="1" key="1">
    <citation type="submission" date="2020-04" db="EMBL/GenBank/DDBJ databases">
        <authorList>
            <person name="Alioto T."/>
            <person name="Alioto T."/>
            <person name="Gomez Garrido J."/>
        </authorList>
    </citation>
    <scope>NUCLEOTIDE SEQUENCE</scope>
    <source>
        <strain evidence="1">A484AB</strain>
    </source>
</reference>
<accession>A0A6S7GZB9</accession>
<name>A0A6S7GZB9_PARCT</name>
<keyword evidence="2" id="KW-1185">Reference proteome</keyword>
<dbReference type="Proteomes" id="UP001152795">
    <property type="component" value="Unassembled WGS sequence"/>
</dbReference>
<dbReference type="EMBL" id="CACRXK020002693">
    <property type="protein sequence ID" value="CAB3995592.1"/>
    <property type="molecule type" value="Genomic_DNA"/>
</dbReference>
<protein>
    <submittedName>
        <fullName evidence="1">Uncharacterized protein</fullName>
    </submittedName>
</protein>
<organism evidence="1 2">
    <name type="scientific">Paramuricea clavata</name>
    <name type="common">Red gorgonian</name>
    <name type="synonym">Violescent sea-whip</name>
    <dbReference type="NCBI Taxonomy" id="317549"/>
    <lineage>
        <taxon>Eukaryota</taxon>
        <taxon>Metazoa</taxon>
        <taxon>Cnidaria</taxon>
        <taxon>Anthozoa</taxon>
        <taxon>Octocorallia</taxon>
        <taxon>Malacalcyonacea</taxon>
        <taxon>Plexauridae</taxon>
        <taxon>Paramuricea</taxon>
    </lineage>
</organism>
<dbReference type="AlphaFoldDB" id="A0A6S7GZB9"/>
<sequence>MKKNKDMEEAEFIKAIVLFDCDDADTLETLALVVGLSSVGKHWALRANSFSLCIQCFRGIEENHSYDFSAK</sequence>
<evidence type="ECO:0000313" key="2">
    <source>
        <dbReference type="Proteomes" id="UP001152795"/>
    </source>
</evidence>
<evidence type="ECO:0000313" key="1">
    <source>
        <dbReference type="EMBL" id="CAB3995592.1"/>
    </source>
</evidence>
<gene>
    <name evidence="1" type="ORF">PACLA_8A036984</name>
</gene>